<dbReference type="AlphaFoldDB" id="A0A6I9QQA7"/>
<proteinExistence type="predicted"/>
<dbReference type="InterPro" id="IPR032867">
    <property type="entry name" value="DYW_dom"/>
</dbReference>
<dbReference type="Pfam" id="PF01535">
    <property type="entry name" value="PPR"/>
    <property type="match status" value="5"/>
</dbReference>
<gene>
    <name evidence="5" type="primary">LOC105038247</name>
</gene>
<dbReference type="Gene3D" id="1.25.40.10">
    <property type="entry name" value="Tetratricopeptide repeat domain"/>
    <property type="match status" value="4"/>
</dbReference>
<dbReference type="Pfam" id="PF20431">
    <property type="entry name" value="E_motif"/>
    <property type="match status" value="1"/>
</dbReference>
<dbReference type="InterPro" id="IPR046960">
    <property type="entry name" value="PPR_At4g14850-like_plant"/>
</dbReference>
<dbReference type="GO" id="GO:0008270">
    <property type="term" value="F:zinc ion binding"/>
    <property type="evidence" value="ECO:0007669"/>
    <property type="project" value="InterPro"/>
</dbReference>
<dbReference type="FunFam" id="1.25.40.10:FF:000344">
    <property type="entry name" value="Pentatricopeptide repeat-containing protein"/>
    <property type="match status" value="1"/>
</dbReference>
<dbReference type="Pfam" id="PF13041">
    <property type="entry name" value="PPR_2"/>
    <property type="match status" value="3"/>
</dbReference>
<dbReference type="InterPro" id="IPR046848">
    <property type="entry name" value="E_motif"/>
</dbReference>
<protein>
    <submittedName>
        <fullName evidence="5">Pentatricopeptide repeat-containing protein At2g22070-like</fullName>
    </submittedName>
</protein>
<dbReference type="GO" id="GO:0009451">
    <property type="term" value="P:RNA modification"/>
    <property type="evidence" value="ECO:0007669"/>
    <property type="project" value="InterPro"/>
</dbReference>
<evidence type="ECO:0000313" key="4">
    <source>
        <dbReference type="Proteomes" id="UP000504607"/>
    </source>
</evidence>
<evidence type="ECO:0000256" key="2">
    <source>
        <dbReference type="PROSITE-ProRule" id="PRU00708"/>
    </source>
</evidence>
<dbReference type="FunFam" id="1.25.40.10:FF:000338">
    <property type="entry name" value="Pentatricopeptide repeat-containing protein, chloroplastic"/>
    <property type="match status" value="1"/>
</dbReference>
<name>A0A6I9QQA7_ELAGV</name>
<dbReference type="InterPro" id="IPR046849">
    <property type="entry name" value="E2_motif"/>
</dbReference>
<dbReference type="KEGG" id="egu:105038247"/>
<dbReference type="GeneID" id="105038247"/>
<evidence type="ECO:0000259" key="3">
    <source>
        <dbReference type="Pfam" id="PF14432"/>
    </source>
</evidence>
<keyword evidence="4" id="KW-1185">Reference proteome</keyword>
<dbReference type="FunFam" id="1.25.40.10:FF:000031">
    <property type="entry name" value="Pentatricopeptide repeat-containing protein mitochondrial"/>
    <property type="match status" value="1"/>
</dbReference>
<feature type="repeat" description="PPR" evidence="2">
    <location>
        <begin position="78"/>
        <end position="112"/>
    </location>
</feature>
<dbReference type="NCBIfam" id="TIGR00756">
    <property type="entry name" value="PPR"/>
    <property type="match status" value="4"/>
</dbReference>
<dbReference type="RefSeq" id="XP_010912290.1">
    <property type="nucleotide sequence ID" value="XM_010913988.2"/>
</dbReference>
<dbReference type="InterPro" id="IPR011990">
    <property type="entry name" value="TPR-like_helical_dom_sf"/>
</dbReference>
<dbReference type="FunFam" id="1.25.40.10:FF:000366">
    <property type="entry name" value="Pentatricopeptide (PPR) repeat-containing protein"/>
    <property type="match status" value="1"/>
</dbReference>
<feature type="repeat" description="PPR" evidence="2">
    <location>
        <begin position="383"/>
        <end position="417"/>
    </location>
</feature>
<feature type="repeat" description="PPR" evidence="2">
    <location>
        <begin position="282"/>
        <end position="316"/>
    </location>
</feature>
<dbReference type="Proteomes" id="UP000504607">
    <property type="component" value="Chromosome 2"/>
</dbReference>
<evidence type="ECO:0000256" key="1">
    <source>
        <dbReference type="ARBA" id="ARBA00022737"/>
    </source>
</evidence>
<dbReference type="FunFam" id="1.25.40.10:FF:000381">
    <property type="entry name" value="Pentatricopeptide repeat-containing protein"/>
    <property type="match status" value="1"/>
</dbReference>
<dbReference type="Pfam" id="PF14432">
    <property type="entry name" value="DYW_deaminase"/>
    <property type="match status" value="1"/>
</dbReference>
<dbReference type="PROSITE" id="PS51375">
    <property type="entry name" value="PPR"/>
    <property type="match status" value="4"/>
</dbReference>
<dbReference type="PANTHER" id="PTHR47926">
    <property type="entry name" value="PENTATRICOPEPTIDE REPEAT-CONTAINING PROTEIN"/>
    <property type="match status" value="1"/>
</dbReference>
<dbReference type="SUPFAM" id="SSF48452">
    <property type="entry name" value="TPR-like"/>
    <property type="match status" value="1"/>
</dbReference>
<dbReference type="InParanoid" id="A0A6I9QQA7"/>
<organism evidence="4 5">
    <name type="scientific">Elaeis guineensis var. tenera</name>
    <name type="common">Oil palm</name>
    <dbReference type="NCBI Taxonomy" id="51953"/>
    <lineage>
        <taxon>Eukaryota</taxon>
        <taxon>Viridiplantae</taxon>
        <taxon>Streptophyta</taxon>
        <taxon>Embryophyta</taxon>
        <taxon>Tracheophyta</taxon>
        <taxon>Spermatophyta</taxon>
        <taxon>Magnoliopsida</taxon>
        <taxon>Liliopsida</taxon>
        <taxon>Arecaceae</taxon>
        <taxon>Arecoideae</taxon>
        <taxon>Cocoseae</taxon>
        <taxon>Elaeidinae</taxon>
        <taxon>Elaeis</taxon>
    </lineage>
</organism>
<feature type="repeat" description="PPR" evidence="2">
    <location>
        <begin position="179"/>
        <end position="213"/>
    </location>
</feature>
<feature type="domain" description="DYW" evidence="3">
    <location>
        <begin position="598"/>
        <end position="690"/>
    </location>
</feature>
<dbReference type="Pfam" id="PF20430">
    <property type="entry name" value="Eplus_motif"/>
    <property type="match status" value="1"/>
</dbReference>
<sequence>MKLVKSQPWRNPDTVLAQLIQSCARTRNLDRGKQLHAHLVASGATPSTFVANHLISMYAKCGDLYHAIALFDRMPQRNLVTWTAMISSFSQNNKFGDALRTFSSMCAAGIKPTQFALSSAIQASAFFASLEFGKQMHCLSVKLGYDVELFVGSNLADMYSKCGSLVDACRVFDEMPDKDEVAWTAMIDGYTKNGSFEEAIVAFRDMLRGGTVVIDQHLLCSVLSACGGLKAGKLGRCLHSCVVKLGLESDTFIGNALVNMYAKAGDMESASSVVGMNSHGWNVVSCSSLIDGYVEMDQIEEASRAYISSRRQGIEPNEFTFSSMIKACASQAALEQGIQLHAQVMKTSFVRDLFVSSTLIDMYGKCGLLNSSIQVFDEIQHPSDISWNSIVGVFAQHGRGKEAVRALNRMISRGNKPNHITFVSLLMACSHAGLVEEGLEYFYSMNKTCDIEPREEHYACVIDMLGRAGRLEEAREFIAGMPFEPNAYGWCSLLGACRTHGEKELGELAAEKLMKLEPENSGIHILLSSIYASMGQWEDVKAVRKLMRDSRVKKLPGFSWVDVNNKTHMFGAEDWSHPQKEEIYEKLEELMVKIRKAGYVPFTGSMPCNLEESLKERLLHHHSERIAVAFALISMPATKPIIVKKNLRVCVDCHSAIKLISKVEGREIIVRDNARFHHFADGMCSCGDYW</sequence>
<dbReference type="OrthoDB" id="750109at2759"/>
<dbReference type="InterPro" id="IPR002885">
    <property type="entry name" value="PPR_rpt"/>
</dbReference>
<dbReference type="PANTHER" id="PTHR47926:SF366">
    <property type="entry name" value="PENTATRICOPEPTIDE REPEAT SUPERFAMILY PROTEIN"/>
    <property type="match status" value="1"/>
</dbReference>
<evidence type="ECO:0000313" key="5">
    <source>
        <dbReference type="RefSeq" id="XP_010912290.1"/>
    </source>
</evidence>
<accession>A0A6I9QQA7</accession>
<keyword evidence="1" id="KW-0677">Repeat</keyword>
<reference evidence="5" key="1">
    <citation type="submission" date="2025-08" db="UniProtKB">
        <authorList>
            <consortium name="RefSeq"/>
        </authorList>
    </citation>
    <scope>IDENTIFICATION</scope>
</reference>
<dbReference type="GO" id="GO:0003723">
    <property type="term" value="F:RNA binding"/>
    <property type="evidence" value="ECO:0007669"/>
    <property type="project" value="InterPro"/>
</dbReference>